<protein>
    <submittedName>
        <fullName evidence="1">Catechol-2,3-dioxygenase</fullName>
    </submittedName>
</protein>
<dbReference type="OrthoDB" id="2703022at2"/>
<dbReference type="Proteomes" id="UP000183209">
    <property type="component" value="Unassembled WGS sequence"/>
</dbReference>
<organism evidence="1 2">
    <name type="scientific">Zhouia amylolytica</name>
    <dbReference type="NCBI Taxonomy" id="376730"/>
    <lineage>
        <taxon>Bacteria</taxon>
        <taxon>Pseudomonadati</taxon>
        <taxon>Bacteroidota</taxon>
        <taxon>Flavobacteriia</taxon>
        <taxon>Flavobacteriales</taxon>
        <taxon>Flavobacteriaceae</taxon>
        <taxon>Zhouia</taxon>
    </lineage>
</organism>
<proteinExistence type="predicted"/>
<evidence type="ECO:0000313" key="2">
    <source>
        <dbReference type="Proteomes" id="UP000183209"/>
    </source>
</evidence>
<reference evidence="1 2" key="1">
    <citation type="submission" date="2016-10" db="EMBL/GenBank/DDBJ databases">
        <authorList>
            <person name="de Groot N.N."/>
        </authorList>
    </citation>
    <scope>NUCLEOTIDE SEQUENCE [LARGE SCALE GENOMIC DNA]</scope>
    <source>
        <strain evidence="1 2">CGMCC 1.6114</strain>
    </source>
</reference>
<keyword evidence="1" id="KW-0560">Oxidoreductase</keyword>
<dbReference type="EMBL" id="FPAG01000006">
    <property type="protein sequence ID" value="SFS91481.1"/>
    <property type="molecule type" value="Genomic_DNA"/>
</dbReference>
<dbReference type="AlphaFoldDB" id="A0A1I6TQQ5"/>
<sequence length="219" mass="25035">MKVKELILYTTNIEKQRSFYRDTLEFSLLADSPGKISFQAGSSVLSFVEASTSKPYHFAFNIPPFSENKALTWLKERVTLLPFEGEEIIDFSSWNARALYFYDADRNIVEFIARRNLNVDRIADFQSTCVLHISEVGIATTEIESIYFILNKQKELPVFDGSFAKFCAAGDEEGLFILVNKDEKKWFPTGDDIAVTDLQVVGDYNFEYKNGIILISDKE</sequence>
<keyword evidence="1" id="KW-0223">Dioxygenase</keyword>
<name>A0A1I6TQQ5_9FLAO</name>
<dbReference type="Gene3D" id="3.10.180.10">
    <property type="entry name" value="2,3-Dihydroxybiphenyl 1,2-Dioxygenase, domain 1"/>
    <property type="match status" value="1"/>
</dbReference>
<accession>A0A1I6TQQ5</accession>
<dbReference type="SUPFAM" id="SSF54593">
    <property type="entry name" value="Glyoxalase/Bleomycin resistance protein/Dihydroxybiphenyl dioxygenase"/>
    <property type="match status" value="1"/>
</dbReference>
<dbReference type="InterPro" id="IPR029068">
    <property type="entry name" value="Glyas_Bleomycin-R_OHBP_Dase"/>
</dbReference>
<dbReference type="GO" id="GO:0051213">
    <property type="term" value="F:dioxygenase activity"/>
    <property type="evidence" value="ECO:0007669"/>
    <property type="project" value="UniProtKB-KW"/>
</dbReference>
<evidence type="ECO:0000313" key="1">
    <source>
        <dbReference type="EMBL" id="SFS91481.1"/>
    </source>
</evidence>
<dbReference type="RefSeq" id="WP_074978684.1">
    <property type="nucleotide sequence ID" value="NZ_FPAG01000006.1"/>
</dbReference>
<gene>
    <name evidence="1" type="ORF">SAMN04487906_2067</name>
</gene>